<dbReference type="EMBL" id="NRPP01000002">
    <property type="protein sequence ID" value="TFJ30458.1"/>
    <property type="molecule type" value="Genomic_DNA"/>
</dbReference>
<dbReference type="PANTHER" id="PTHR34980">
    <property type="entry name" value="INNER MEMBRANE PROTEIN-RELATED-RELATED"/>
    <property type="match status" value="1"/>
</dbReference>
<evidence type="ECO:0008006" key="4">
    <source>
        <dbReference type="Google" id="ProtNLM"/>
    </source>
</evidence>
<feature type="transmembrane region" description="Helical" evidence="1">
    <location>
        <begin position="29"/>
        <end position="50"/>
    </location>
</feature>
<dbReference type="InterPro" id="IPR008523">
    <property type="entry name" value="DUF805"/>
</dbReference>
<dbReference type="Proteomes" id="UP000297938">
    <property type="component" value="Unassembled WGS sequence"/>
</dbReference>
<keyword evidence="1" id="KW-0472">Membrane</keyword>
<evidence type="ECO:0000256" key="1">
    <source>
        <dbReference type="SAM" id="Phobius"/>
    </source>
</evidence>
<evidence type="ECO:0000313" key="3">
    <source>
        <dbReference type="Proteomes" id="UP000297938"/>
    </source>
</evidence>
<accession>A0A7Z8D184</accession>
<dbReference type="Pfam" id="PF05656">
    <property type="entry name" value="DUF805"/>
    <property type="match status" value="1"/>
</dbReference>
<dbReference type="PANTHER" id="PTHR34980:SF2">
    <property type="entry name" value="INNER MEMBRANE PROTEIN YHAH-RELATED"/>
    <property type="match status" value="1"/>
</dbReference>
<name>A0A7Z8D184_CARDV</name>
<dbReference type="GO" id="GO:0005886">
    <property type="term" value="C:plasma membrane"/>
    <property type="evidence" value="ECO:0007669"/>
    <property type="project" value="TreeGrafter"/>
</dbReference>
<gene>
    <name evidence="2" type="ORF">CKN69_00680</name>
</gene>
<keyword evidence="1" id="KW-1133">Transmembrane helix</keyword>
<proteinExistence type="predicted"/>
<reference evidence="2 3" key="1">
    <citation type="journal article" date="2018" name="Int. J. Food Microbiol.">
        <title>Growth of Carnobacterium spp. isolated from chilled vacuum-packaged meat under relevant acidic conditions.</title>
        <authorList>
            <person name="Zhang P."/>
            <person name="Badoni M."/>
            <person name="Ganzle M."/>
            <person name="Yang X."/>
        </authorList>
    </citation>
    <scope>NUCLEOTIDE SEQUENCE [LARGE SCALE GENOMIC DNA]</scope>
    <source>
        <strain evidence="2 3">B2</strain>
    </source>
</reference>
<evidence type="ECO:0000313" key="2">
    <source>
        <dbReference type="EMBL" id="TFJ30458.1"/>
    </source>
</evidence>
<keyword evidence="1" id="KW-0812">Transmembrane</keyword>
<comment type="caution">
    <text evidence="2">The sequence shown here is derived from an EMBL/GenBank/DDBJ whole genome shotgun (WGS) entry which is preliminary data.</text>
</comment>
<sequence length="126" mass="14537">MRSDFLIEAYKNLWKTGFNSKGSTSRLEFWLTLLCDGLINGSFFLLYIVLNETTIMLGIFLIYKIVSVIPILNLSVRRFHDAGYSTRRFIVLGIICQFIPILDVVGMIFCLVVYLQPSKKQKEMKS</sequence>
<feature type="transmembrane region" description="Helical" evidence="1">
    <location>
        <begin position="88"/>
        <end position="115"/>
    </location>
</feature>
<feature type="transmembrane region" description="Helical" evidence="1">
    <location>
        <begin position="57"/>
        <end position="76"/>
    </location>
</feature>
<organism evidence="2 3">
    <name type="scientific">Carnobacterium divergens</name>
    <name type="common">Lactobacillus divergens</name>
    <dbReference type="NCBI Taxonomy" id="2748"/>
    <lineage>
        <taxon>Bacteria</taxon>
        <taxon>Bacillati</taxon>
        <taxon>Bacillota</taxon>
        <taxon>Bacilli</taxon>
        <taxon>Lactobacillales</taxon>
        <taxon>Carnobacteriaceae</taxon>
        <taxon>Carnobacterium</taxon>
    </lineage>
</organism>
<dbReference type="AlphaFoldDB" id="A0A7Z8D184"/>
<protein>
    <recommendedName>
        <fullName evidence="4">DUF805 domain-containing protein</fullName>
    </recommendedName>
</protein>